<protein>
    <submittedName>
        <fullName evidence="1">Uncharacterized protein</fullName>
    </submittedName>
</protein>
<name>A0A087FYC8_ARAAL</name>
<evidence type="ECO:0000313" key="2">
    <source>
        <dbReference type="Proteomes" id="UP000029120"/>
    </source>
</evidence>
<gene>
    <name evidence="1" type="ORF">AALP_AAs45060U000300</name>
</gene>
<dbReference type="Gramene" id="KFK22630">
    <property type="protein sequence ID" value="KFK22630"/>
    <property type="gene ID" value="AALP_AAs45060U000300"/>
</dbReference>
<dbReference type="EMBL" id="KL987202">
    <property type="protein sequence ID" value="KFK22630.1"/>
    <property type="molecule type" value="Genomic_DNA"/>
</dbReference>
<sequence>MDAPPTRSIIGAFFSSFLTCFQPSNEEEDIPNMEDIPDPMDEEPVPGCCGCFGGGEEEIPDMATYPDPEERAGGCCGCLGWN</sequence>
<dbReference type="Proteomes" id="UP000029120">
    <property type="component" value="Unassembled WGS sequence"/>
</dbReference>
<evidence type="ECO:0000313" key="1">
    <source>
        <dbReference type="EMBL" id="KFK22630.1"/>
    </source>
</evidence>
<keyword evidence="2" id="KW-1185">Reference proteome</keyword>
<dbReference type="AlphaFoldDB" id="A0A087FYC8"/>
<reference evidence="2" key="1">
    <citation type="journal article" date="2015" name="Nat. Plants">
        <title>Genome expansion of Arabis alpina linked with retrotransposition and reduced symmetric DNA methylation.</title>
        <authorList>
            <person name="Willing E.M."/>
            <person name="Rawat V."/>
            <person name="Mandakova T."/>
            <person name="Maumus F."/>
            <person name="James G.V."/>
            <person name="Nordstroem K.J."/>
            <person name="Becker C."/>
            <person name="Warthmann N."/>
            <person name="Chica C."/>
            <person name="Szarzynska B."/>
            <person name="Zytnicki M."/>
            <person name="Albani M.C."/>
            <person name="Kiefer C."/>
            <person name="Bergonzi S."/>
            <person name="Castaings L."/>
            <person name="Mateos J.L."/>
            <person name="Berns M.C."/>
            <person name="Bujdoso N."/>
            <person name="Piofczyk T."/>
            <person name="de Lorenzo L."/>
            <person name="Barrero-Sicilia C."/>
            <person name="Mateos I."/>
            <person name="Piednoel M."/>
            <person name="Hagmann J."/>
            <person name="Chen-Min-Tao R."/>
            <person name="Iglesias-Fernandez R."/>
            <person name="Schuster S.C."/>
            <person name="Alonso-Blanco C."/>
            <person name="Roudier F."/>
            <person name="Carbonero P."/>
            <person name="Paz-Ares J."/>
            <person name="Davis S.J."/>
            <person name="Pecinka A."/>
            <person name="Quesneville H."/>
            <person name="Colot V."/>
            <person name="Lysak M.A."/>
            <person name="Weigel D."/>
            <person name="Coupland G."/>
            <person name="Schneeberger K."/>
        </authorList>
    </citation>
    <scope>NUCLEOTIDE SEQUENCE [LARGE SCALE GENOMIC DNA]</scope>
    <source>
        <strain evidence="2">cv. Pajares</strain>
    </source>
</reference>
<organism evidence="1 2">
    <name type="scientific">Arabis alpina</name>
    <name type="common">Alpine rock-cress</name>
    <dbReference type="NCBI Taxonomy" id="50452"/>
    <lineage>
        <taxon>Eukaryota</taxon>
        <taxon>Viridiplantae</taxon>
        <taxon>Streptophyta</taxon>
        <taxon>Embryophyta</taxon>
        <taxon>Tracheophyta</taxon>
        <taxon>Spermatophyta</taxon>
        <taxon>Magnoliopsida</taxon>
        <taxon>eudicotyledons</taxon>
        <taxon>Gunneridae</taxon>
        <taxon>Pentapetalae</taxon>
        <taxon>rosids</taxon>
        <taxon>malvids</taxon>
        <taxon>Brassicales</taxon>
        <taxon>Brassicaceae</taxon>
        <taxon>Arabideae</taxon>
        <taxon>Arabis</taxon>
    </lineage>
</organism>
<proteinExistence type="predicted"/>
<accession>A0A087FYC8</accession>